<dbReference type="SUPFAM" id="SSF54637">
    <property type="entry name" value="Thioesterase/thiol ester dehydrase-isomerase"/>
    <property type="match status" value="1"/>
</dbReference>
<dbReference type="NCBIfam" id="TIGR02286">
    <property type="entry name" value="PaaD"/>
    <property type="match status" value="1"/>
</dbReference>
<dbReference type="Gene3D" id="3.10.129.10">
    <property type="entry name" value="Hotdog Thioesterase"/>
    <property type="match status" value="1"/>
</dbReference>
<dbReference type="EC" id="3.1.2.-" evidence="3"/>
<dbReference type="InterPro" id="IPR003736">
    <property type="entry name" value="PAAI_dom"/>
</dbReference>
<evidence type="ECO:0000313" key="4">
    <source>
        <dbReference type="Proteomes" id="UP001595528"/>
    </source>
</evidence>
<evidence type="ECO:0000259" key="2">
    <source>
        <dbReference type="Pfam" id="PF03061"/>
    </source>
</evidence>
<dbReference type="InterPro" id="IPR029069">
    <property type="entry name" value="HotDog_dom_sf"/>
</dbReference>
<keyword evidence="4" id="KW-1185">Reference proteome</keyword>
<organism evidence="3 4">
    <name type="scientific">Marinibaculum pumilum</name>
    <dbReference type="NCBI Taxonomy" id="1766165"/>
    <lineage>
        <taxon>Bacteria</taxon>
        <taxon>Pseudomonadati</taxon>
        <taxon>Pseudomonadota</taxon>
        <taxon>Alphaproteobacteria</taxon>
        <taxon>Rhodospirillales</taxon>
        <taxon>Rhodospirillaceae</taxon>
        <taxon>Marinibaculum</taxon>
    </lineage>
</organism>
<dbReference type="InterPro" id="IPR006683">
    <property type="entry name" value="Thioestr_dom"/>
</dbReference>
<comment type="caution">
    <text evidence="3">The sequence shown here is derived from an EMBL/GenBank/DDBJ whole genome shotgun (WGS) entry which is preliminary data.</text>
</comment>
<sequence>MTDVDPEALDPDELARACAAKMAETDSSQGGMGIELVEVGAGRSVLRMKVAPWMVNGYLLCHGGLIFTLADSAFAYACNTYNRQTVAQMCNITFVAPAKQGDVLTARAQEKARFGRSGVYDVTVTDQDGRTIAEFRGNSRNLPGPILDAPAAAGT</sequence>
<evidence type="ECO:0000313" key="3">
    <source>
        <dbReference type="EMBL" id="MFC3230509.1"/>
    </source>
</evidence>
<keyword evidence="1 3" id="KW-0378">Hydrolase</keyword>
<dbReference type="NCBIfam" id="TIGR00369">
    <property type="entry name" value="unchar_dom_1"/>
    <property type="match status" value="1"/>
</dbReference>
<dbReference type="RefSeq" id="WP_379905731.1">
    <property type="nucleotide sequence ID" value="NZ_JBHRTR010000046.1"/>
</dbReference>
<proteinExistence type="predicted"/>
<feature type="domain" description="Thioesterase" evidence="2">
    <location>
        <begin position="61"/>
        <end position="132"/>
    </location>
</feature>
<dbReference type="CDD" id="cd03443">
    <property type="entry name" value="PaaI_thioesterase"/>
    <property type="match status" value="1"/>
</dbReference>
<dbReference type="GO" id="GO:0016787">
    <property type="term" value="F:hydrolase activity"/>
    <property type="evidence" value="ECO:0007669"/>
    <property type="project" value="UniProtKB-KW"/>
</dbReference>
<reference evidence="4" key="1">
    <citation type="journal article" date="2019" name="Int. J. Syst. Evol. Microbiol.">
        <title>The Global Catalogue of Microorganisms (GCM) 10K type strain sequencing project: providing services to taxonomists for standard genome sequencing and annotation.</title>
        <authorList>
            <consortium name="The Broad Institute Genomics Platform"/>
            <consortium name="The Broad Institute Genome Sequencing Center for Infectious Disease"/>
            <person name="Wu L."/>
            <person name="Ma J."/>
        </authorList>
    </citation>
    <scope>NUCLEOTIDE SEQUENCE [LARGE SCALE GENOMIC DNA]</scope>
    <source>
        <strain evidence="4">KCTC 42964</strain>
    </source>
</reference>
<name>A0ABV7L7J9_9PROT</name>
<dbReference type="PANTHER" id="PTHR42856">
    <property type="entry name" value="ACYL-COENZYME A THIOESTERASE PAAI"/>
    <property type="match status" value="1"/>
</dbReference>
<dbReference type="EMBL" id="JBHRTR010000046">
    <property type="protein sequence ID" value="MFC3230509.1"/>
    <property type="molecule type" value="Genomic_DNA"/>
</dbReference>
<evidence type="ECO:0000256" key="1">
    <source>
        <dbReference type="ARBA" id="ARBA00022801"/>
    </source>
</evidence>
<accession>A0ABV7L7J9</accession>
<dbReference type="InterPro" id="IPR052723">
    <property type="entry name" value="Acyl-CoA_thioesterase_PaaI"/>
</dbReference>
<dbReference type="Proteomes" id="UP001595528">
    <property type="component" value="Unassembled WGS sequence"/>
</dbReference>
<dbReference type="PANTHER" id="PTHR42856:SF1">
    <property type="entry name" value="ACYL-COENZYME A THIOESTERASE PAAI"/>
    <property type="match status" value="1"/>
</dbReference>
<protein>
    <submittedName>
        <fullName evidence="3">Hydroxyphenylacetyl-CoA thioesterase PaaI</fullName>
        <ecNumber evidence="3">3.1.2.-</ecNumber>
    </submittedName>
</protein>
<dbReference type="Pfam" id="PF03061">
    <property type="entry name" value="4HBT"/>
    <property type="match status" value="1"/>
</dbReference>
<gene>
    <name evidence="3" type="primary">paaI</name>
    <name evidence="3" type="ORF">ACFOGJ_24890</name>
</gene>
<dbReference type="InterPro" id="IPR011973">
    <property type="entry name" value="PaaD"/>
</dbReference>